<dbReference type="FunFam" id="3.40.1280.10:FF:000023">
    <property type="entry name" value="Ribosomal RNA small subunit methyltransferase E"/>
    <property type="match status" value="1"/>
</dbReference>
<dbReference type="Proteomes" id="UP000467193">
    <property type="component" value="Chromosome"/>
</dbReference>
<keyword evidence="6 12" id="KW-0698">rRNA processing</keyword>
<evidence type="ECO:0000256" key="4">
    <source>
        <dbReference type="ARBA" id="ARBA00013673"/>
    </source>
</evidence>
<keyword evidence="9 12" id="KW-0949">S-adenosyl-L-methionine</keyword>
<dbReference type="GO" id="GO:0005737">
    <property type="term" value="C:cytoplasm"/>
    <property type="evidence" value="ECO:0007669"/>
    <property type="project" value="UniProtKB-SubCell"/>
</dbReference>
<reference evidence="15 16" key="1">
    <citation type="journal article" date="2019" name="Emerg. Microbes Infect.">
        <title>Comprehensive subspecies identification of 175 nontuberculous mycobacteria species based on 7547 genomic profiles.</title>
        <authorList>
            <person name="Matsumoto Y."/>
            <person name="Kinjo T."/>
            <person name="Motooka D."/>
            <person name="Nabeya D."/>
            <person name="Jung N."/>
            <person name="Uechi K."/>
            <person name="Horii T."/>
            <person name="Iida T."/>
            <person name="Fujita J."/>
            <person name="Nakamura S."/>
        </authorList>
    </citation>
    <scope>NUCLEOTIDE SEQUENCE [LARGE SCALE GENOMIC DNA]</scope>
    <source>
        <strain evidence="15 16">JCM 17899</strain>
    </source>
</reference>
<evidence type="ECO:0000256" key="5">
    <source>
        <dbReference type="ARBA" id="ARBA00022490"/>
    </source>
</evidence>
<evidence type="ECO:0000256" key="9">
    <source>
        <dbReference type="ARBA" id="ARBA00022691"/>
    </source>
</evidence>
<dbReference type="Gene3D" id="2.40.240.20">
    <property type="entry name" value="Hypothetical PUA domain-like, domain 1"/>
    <property type="match status" value="1"/>
</dbReference>
<evidence type="ECO:0000256" key="2">
    <source>
        <dbReference type="ARBA" id="ARBA00005528"/>
    </source>
</evidence>
<feature type="domain" description="Ribosomal RNA small subunit methyltransferase E methyltransferase" evidence="13">
    <location>
        <begin position="75"/>
        <end position="245"/>
    </location>
</feature>
<name>A0A7I7QWS8_9MYCO</name>
<dbReference type="SUPFAM" id="SSF88697">
    <property type="entry name" value="PUA domain-like"/>
    <property type="match status" value="1"/>
</dbReference>
<organism evidence="15 16">
    <name type="scientific">Mycolicibacterium sediminis</name>
    <dbReference type="NCBI Taxonomy" id="1286180"/>
    <lineage>
        <taxon>Bacteria</taxon>
        <taxon>Bacillati</taxon>
        <taxon>Actinomycetota</taxon>
        <taxon>Actinomycetes</taxon>
        <taxon>Mycobacteriales</taxon>
        <taxon>Mycobacteriaceae</taxon>
        <taxon>Mycolicibacterium</taxon>
    </lineage>
</organism>
<evidence type="ECO:0000256" key="8">
    <source>
        <dbReference type="ARBA" id="ARBA00022679"/>
    </source>
</evidence>
<dbReference type="InterPro" id="IPR046887">
    <property type="entry name" value="RsmE_PUA-like"/>
</dbReference>
<dbReference type="AlphaFoldDB" id="A0A7I7QWS8"/>
<dbReference type="RefSeq" id="WP_163800305.1">
    <property type="nucleotide sequence ID" value="NZ_AP022588.1"/>
</dbReference>
<protein>
    <recommendedName>
        <fullName evidence="4 12">Ribosomal RNA small subunit methyltransferase E</fullName>
        <ecNumber evidence="3 12">2.1.1.193</ecNumber>
    </recommendedName>
</protein>
<evidence type="ECO:0000256" key="7">
    <source>
        <dbReference type="ARBA" id="ARBA00022603"/>
    </source>
</evidence>
<evidence type="ECO:0000259" key="14">
    <source>
        <dbReference type="Pfam" id="PF20260"/>
    </source>
</evidence>
<evidence type="ECO:0000313" key="16">
    <source>
        <dbReference type="Proteomes" id="UP000467193"/>
    </source>
</evidence>
<keyword evidence="16" id="KW-1185">Reference proteome</keyword>
<keyword evidence="5 12" id="KW-0963">Cytoplasm</keyword>
<gene>
    <name evidence="15" type="ORF">MSEDJ_48110</name>
</gene>
<dbReference type="CDD" id="cd18084">
    <property type="entry name" value="RsmE-like"/>
    <property type="match status" value="1"/>
</dbReference>
<keyword evidence="7 12" id="KW-0489">Methyltransferase</keyword>
<evidence type="ECO:0000313" key="15">
    <source>
        <dbReference type="EMBL" id="BBY30715.1"/>
    </source>
</evidence>
<comment type="subcellular location">
    <subcellularLocation>
        <location evidence="1 12">Cytoplasm</location>
    </subcellularLocation>
</comment>
<accession>A0A7I7QWS8</accession>
<evidence type="ECO:0000256" key="6">
    <source>
        <dbReference type="ARBA" id="ARBA00022552"/>
    </source>
</evidence>
<sequence length="254" mass="26615">MSSALFYVDSLPDDAATVVVDGDEGFHAANVRRIRVGERIDVGDGAGVVAQCVVDEVTKGRLVARVERIGTVDEPVPAVTVVQALPKSDRAELAVELATEAGADRFLAWQSERCVARWDGEAKRDKGLRRWQAVARAAARQSRRPRVPTVDAVVSTSQLVATVATAVDDGAVVLALHESATEPLTGPTLTARLGDARSVFLLVGPEGGISDAEVAALIEAGAVAVRLGPSVLRTSTAAAVALGALGVLTPRWRW</sequence>
<dbReference type="PANTHER" id="PTHR30027:SF3">
    <property type="entry name" value="16S RRNA (URACIL(1498)-N(3))-METHYLTRANSFERASE"/>
    <property type="match status" value="1"/>
</dbReference>
<evidence type="ECO:0000256" key="12">
    <source>
        <dbReference type="PIRNR" id="PIRNR015601"/>
    </source>
</evidence>
<dbReference type="InterPro" id="IPR006700">
    <property type="entry name" value="RsmE"/>
</dbReference>
<feature type="domain" description="Ribosomal RNA small subunit methyltransferase E PUA-like" evidence="14">
    <location>
        <begin position="20"/>
        <end position="66"/>
    </location>
</feature>
<dbReference type="GO" id="GO:0070042">
    <property type="term" value="F:rRNA (uridine-N3-)-methyltransferase activity"/>
    <property type="evidence" value="ECO:0007669"/>
    <property type="project" value="TreeGrafter"/>
</dbReference>
<dbReference type="InterPro" id="IPR029028">
    <property type="entry name" value="Alpha/beta_knot_MTases"/>
</dbReference>
<proteinExistence type="inferred from homology"/>
<comment type="similarity">
    <text evidence="2 12">Belongs to the RNA methyltransferase RsmE family.</text>
</comment>
<dbReference type="PANTHER" id="PTHR30027">
    <property type="entry name" value="RIBOSOMAL RNA SMALL SUBUNIT METHYLTRANSFERASE E"/>
    <property type="match status" value="1"/>
</dbReference>
<dbReference type="KEGG" id="msei:MSEDJ_48110"/>
<dbReference type="InterPro" id="IPR029026">
    <property type="entry name" value="tRNA_m1G_MTases_N"/>
</dbReference>
<keyword evidence="8 12" id="KW-0808">Transferase</keyword>
<dbReference type="NCBIfam" id="TIGR00046">
    <property type="entry name" value="RsmE family RNA methyltransferase"/>
    <property type="match status" value="1"/>
</dbReference>
<comment type="function">
    <text evidence="10 12">Specifically methylates the N3 position of the uracil ring of uridine 1498 (m3U1498) in 16S rRNA. Acts on the fully assembled 30S ribosomal subunit.</text>
</comment>
<dbReference type="Pfam" id="PF04452">
    <property type="entry name" value="Methyltrans_RNA"/>
    <property type="match status" value="1"/>
</dbReference>
<evidence type="ECO:0000256" key="3">
    <source>
        <dbReference type="ARBA" id="ARBA00012328"/>
    </source>
</evidence>
<comment type="catalytic activity">
    <reaction evidence="11 12">
        <text>uridine(1498) in 16S rRNA + S-adenosyl-L-methionine = N(3)-methyluridine(1498) in 16S rRNA + S-adenosyl-L-homocysteine + H(+)</text>
        <dbReference type="Rhea" id="RHEA:42920"/>
        <dbReference type="Rhea" id="RHEA-COMP:10283"/>
        <dbReference type="Rhea" id="RHEA-COMP:10284"/>
        <dbReference type="ChEBI" id="CHEBI:15378"/>
        <dbReference type="ChEBI" id="CHEBI:57856"/>
        <dbReference type="ChEBI" id="CHEBI:59789"/>
        <dbReference type="ChEBI" id="CHEBI:65315"/>
        <dbReference type="ChEBI" id="CHEBI:74502"/>
        <dbReference type="EC" id="2.1.1.193"/>
    </reaction>
</comment>
<dbReference type="Pfam" id="PF20260">
    <property type="entry name" value="PUA_4"/>
    <property type="match status" value="1"/>
</dbReference>
<evidence type="ECO:0000256" key="1">
    <source>
        <dbReference type="ARBA" id="ARBA00004496"/>
    </source>
</evidence>
<dbReference type="SUPFAM" id="SSF75217">
    <property type="entry name" value="alpha/beta knot"/>
    <property type="match status" value="1"/>
</dbReference>
<evidence type="ECO:0000256" key="10">
    <source>
        <dbReference type="ARBA" id="ARBA00025699"/>
    </source>
</evidence>
<dbReference type="NCBIfam" id="NF008693">
    <property type="entry name" value="PRK11713.2-3"/>
    <property type="match status" value="1"/>
</dbReference>
<dbReference type="PIRSF" id="PIRSF015601">
    <property type="entry name" value="MTase_slr0722"/>
    <property type="match status" value="1"/>
</dbReference>
<evidence type="ECO:0000259" key="13">
    <source>
        <dbReference type="Pfam" id="PF04452"/>
    </source>
</evidence>
<dbReference type="GO" id="GO:0070475">
    <property type="term" value="P:rRNA base methylation"/>
    <property type="evidence" value="ECO:0007669"/>
    <property type="project" value="TreeGrafter"/>
</dbReference>
<dbReference type="Gene3D" id="3.40.1280.10">
    <property type="match status" value="1"/>
</dbReference>
<dbReference type="InterPro" id="IPR046886">
    <property type="entry name" value="RsmE_MTase_dom"/>
</dbReference>
<dbReference type="EC" id="2.1.1.193" evidence="3 12"/>
<dbReference type="EMBL" id="AP022588">
    <property type="protein sequence ID" value="BBY30715.1"/>
    <property type="molecule type" value="Genomic_DNA"/>
</dbReference>
<evidence type="ECO:0000256" key="11">
    <source>
        <dbReference type="ARBA" id="ARBA00047944"/>
    </source>
</evidence>
<dbReference type="InterPro" id="IPR015947">
    <property type="entry name" value="PUA-like_sf"/>
</dbReference>